<dbReference type="EMBL" id="VXIT01000012">
    <property type="protein sequence ID" value="KAA6408945.1"/>
    <property type="molecule type" value="Genomic_DNA"/>
</dbReference>
<organism evidence="7 8">
    <name type="scientific">Lasallia pustulata</name>
    <dbReference type="NCBI Taxonomy" id="136370"/>
    <lineage>
        <taxon>Eukaryota</taxon>
        <taxon>Fungi</taxon>
        <taxon>Dikarya</taxon>
        <taxon>Ascomycota</taxon>
        <taxon>Pezizomycotina</taxon>
        <taxon>Lecanoromycetes</taxon>
        <taxon>OSLEUM clade</taxon>
        <taxon>Umbilicariomycetidae</taxon>
        <taxon>Umbilicariales</taxon>
        <taxon>Umbilicariaceae</taxon>
        <taxon>Lasallia</taxon>
    </lineage>
</organism>
<dbReference type="PANTHER" id="PTHR24287:SF5">
    <property type="entry name" value="P450, PUTATIVE (EUROFUNG)-RELATED"/>
    <property type="match status" value="1"/>
</dbReference>
<comment type="caution">
    <text evidence="7">The sequence shown here is derived from an EMBL/GenBank/DDBJ whole genome shotgun (WGS) entry which is preliminary data.</text>
</comment>
<evidence type="ECO:0000256" key="6">
    <source>
        <dbReference type="ARBA" id="ARBA00023033"/>
    </source>
</evidence>
<dbReference type="Proteomes" id="UP000324767">
    <property type="component" value="Unassembled WGS sequence"/>
</dbReference>
<dbReference type="PANTHER" id="PTHR24287">
    <property type="entry name" value="P450, PUTATIVE (EUROFUNG)-RELATED"/>
    <property type="match status" value="1"/>
</dbReference>
<evidence type="ECO:0000256" key="3">
    <source>
        <dbReference type="ARBA" id="ARBA00022723"/>
    </source>
</evidence>
<evidence type="ECO:0000256" key="2">
    <source>
        <dbReference type="ARBA" id="ARBA00010617"/>
    </source>
</evidence>
<dbReference type="GO" id="GO:0020037">
    <property type="term" value="F:heme binding"/>
    <property type="evidence" value="ECO:0007669"/>
    <property type="project" value="InterPro"/>
</dbReference>
<gene>
    <name evidence="7" type="ORF">FRX48_07289</name>
</gene>
<dbReference type="SUPFAM" id="SSF48264">
    <property type="entry name" value="Cytochrome P450"/>
    <property type="match status" value="1"/>
</dbReference>
<dbReference type="InterPro" id="IPR001128">
    <property type="entry name" value="Cyt_P450"/>
</dbReference>
<dbReference type="OrthoDB" id="1470350at2759"/>
<accession>A0A5M8PHZ6</accession>
<keyword evidence="6" id="KW-0503">Monooxygenase</keyword>
<evidence type="ECO:0000256" key="1">
    <source>
        <dbReference type="ARBA" id="ARBA00001971"/>
    </source>
</evidence>
<evidence type="ECO:0000313" key="7">
    <source>
        <dbReference type="EMBL" id="KAA6408945.1"/>
    </source>
</evidence>
<sequence length="220" mass="24765">RKIQALGSHAGRIPSYLPLGLNRLYRTLSAAIDLIQAWMSYSVLSMTLHSTTTWTSGPIGSVEPPTALLGKLHWLDFAVSSLLILRTSKRSSLLSSPDYGKGQRFHGDWEKCLGDSIFTTDGDRWQHIRRLIRPQFITERVSDLQLFERHVQRLTTLIANGRGTRASSTVPHGKDSRGVNVIDINDLFLRFTLDVATEFLLGTSVDSLESPRQDFRKGFR</sequence>
<keyword evidence="4" id="KW-0560">Oxidoreductase</keyword>
<comment type="cofactor">
    <cofactor evidence="1">
        <name>heme</name>
        <dbReference type="ChEBI" id="CHEBI:30413"/>
    </cofactor>
</comment>
<evidence type="ECO:0000313" key="8">
    <source>
        <dbReference type="Proteomes" id="UP000324767"/>
    </source>
</evidence>
<name>A0A5M8PHZ6_9LECA</name>
<reference evidence="7 8" key="1">
    <citation type="submission" date="2019-09" db="EMBL/GenBank/DDBJ databases">
        <title>The hologenome of the rock-dwelling lichen Lasallia pustulata.</title>
        <authorList>
            <person name="Greshake Tzovaras B."/>
            <person name="Segers F."/>
            <person name="Bicker A."/>
            <person name="Dal Grande F."/>
            <person name="Otte J."/>
            <person name="Hankeln T."/>
            <person name="Schmitt I."/>
            <person name="Ebersberger I."/>
        </authorList>
    </citation>
    <scope>NUCLEOTIDE SEQUENCE [LARGE SCALE GENOMIC DNA]</scope>
    <source>
        <strain evidence="7">A1-1</strain>
    </source>
</reference>
<dbReference type="GO" id="GO:0005506">
    <property type="term" value="F:iron ion binding"/>
    <property type="evidence" value="ECO:0007669"/>
    <property type="project" value="InterPro"/>
</dbReference>
<keyword evidence="5" id="KW-0408">Iron</keyword>
<dbReference type="InterPro" id="IPR047146">
    <property type="entry name" value="Cyt_P450_E_CYP52_fungi"/>
</dbReference>
<protein>
    <submittedName>
        <fullName evidence="7">Cytochrome P450 52A11</fullName>
    </submittedName>
</protein>
<proteinExistence type="inferred from homology"/>
<dbReference type="InterPro" id="IPR036396">
    <property type="entry name" value="Cyt_P450_sf"/>
</dbReference>
<feature type="non-terminal residue" evidence="7">
    <location>
        <position position="1"/>
    </location>
</feature>
<dbReference type="Gene3D" id="1.10.630.10">
    <property type="entry name" value="Cytochrome P450"/>
    <property type="match status" value="1"/>
</dbReference>
<dbReference type="GO" id="GO:0016705">
    <property type="term" value="F:oxidoreductase activity, acting on paired donors, with incorporation or reduction of molecular oxygen"/>
    <property type="evidence" value="ECO:0007669"/>
    <property type="project" value="InterPro"/>
</dbReference>
<comment type="similarity">
    <text evidence="2">Belongs to the cytochrome P450 family.</text>
</comment>
<dbReference type="AlphaFoldDB" id="A0A5M8PHZ6"/>
<evidence type="ECO:0000256" key="4">
    <source>
        <dbReference type="ARBA" id="ARBA00023002"/>
    </source>
</evidence>
<dbReference type="GO" id="GO:0004497">
    <property type="term" value="F:monooxygenase activity"/>
    <property type="evidence" value="ECO:0007669"/>
    <property type="project" value="UniProtKB-KW"/>
</dbReference>
<dbReference type="Pfam" id="PF00067">
    <property type="entry name" value="p450"/>
    <property type="match status" value="1"/>
</dbReference>
<keyword evidence="3" id="KW-0479">Metal-binding</keyword>
<evidence type="ECO:0000256" key="5">
    <source>
        <dbReference type="ARBA" id="ARBA00023004"/>
    </source>
</evidence>